<protein>
    <recommendedName>
        <fullName evidence="1">CRAL-TRIO domain-containing protein</fullName>
    </recommendedName>
</protein>
<sequence>MESSRNLFEVHDNILELVLHLLNYSSTGSFYEDITKIKEWIIKQPHFPEVMADKKIENFLILNKGSVERCKEKIENYYRVRTHLTDIFGNINPKLPYMEYMLKAMYFVPLPKLTKDFYRVLYHKIRDTSLTKHFDFDDAVRLLVNIQELRLTEDITYGDILIMDGQNTPSSLLFKVKPTTMYNALVVIYKRVFSNRIKAVYIVNAPSSAEWFLNIIKNTIKPKIFERIHVCENWNTIFEQIGEEVLPRDCGGKEKSLEELQDILRQEFKQRQEYFDQLDALRVNEELRPQKLKDGDMFGFSGNFKKLEID</sequence>
<dbReference type="GO" id="GO:0016020">
    <property type="term" value="C:membrane"/>
    <property type="evidence" value="ECO:0007669"/>
    <property type="project" value="TreeGrafter"/>
</dbReference>
<evidence type="ECO:0000313" key="3">
    <source>
        <dbReference type="Proteomes" id="UP001168821"/>
    </source>
</evidence>
<dbReference type="SMART" id="SM00516">
    <property type="entry name" value="SEC14"/>
    <property type="match status" value="1"/>
</dbReference>
<dbReference type="PANTHER" id="PTHR10174">
    <property type="entry name" value="ALPHA-TOCOPHEROL TRANSFER PROTEIN-RELATED"/>
    <property type="match status" value="1"/>
</dbReference>
<dbReference type="SUPFAM" id="SSF52087">
    <property type="entry name" value="CRAL/TRIO domain"/>
    <property type="match status" value="1"/>
</dbReference>
<evidence type="ECO:0000313" key="2">
    <source>
        <dbReference type="EMBL" id="KAJ3646781.1"/>
    </source>
</evidence>
<gene>
    <name evidence="2" type="ORF">Zmor_024353</name>
</gene>
<dbReference type="InterPro" id="IPR036865">
    <property type="entry name" value="CRAL-TRIO_dom_sf"/>
</dbReference>
<accession>A0AA38I216</accession>
<dbReference type="Proteomes" id="UP001168821">
    <property type="component" value="Unassembled WGS sequence"/>
</dbReference>
<proteinExistence type="predicted"/>
<dbReference type="AlphaFoldDB" id="A0AA38I216"/>
<reference evidence="2" key="1">
    <citation type="journal article" date="2023" name="G3 (Bethesda)">
        <title>Whole genome assemblies of Zophobas morio and Tenebrio molitor.</title>
        <authorList>
            <person name="Kaur S."/>
            <person name="Stinson S.A."/>
            <person name="diCenzo G.C."/>
        </authorList>
    </citation>
    <scope>NUCLEOTIDE SEQUENCE</scope>
    <source>
        <strain evidence="2">QUZm001</strain>
    </source>
</reference>
<dbReference type="CDD" id="cd00170">
    <property type="entry name" value="SEC14"/>
    <property type="match status" value="1"/>
</dbReference>
<comment type="caution">
    <text evidence="2">The sequence shown here is derived from an EMBL/GenBank/DDBJ whole genome shotgun (WGS) entry which is preliminary data.</text>
</comment>
<dbReference type="InterPro" id="IPR036273">
    <property type="entry name" value="CRAL/TRIO_N_dom_sf"/>
</dbReference>
<dbReference type="PROSITE" id="PS50191">
    <property type="entry name" value="CRAL_TRIO"/>
    <property type="match status" value="1"/>
</dbReference>
<keyword evidence="3" id="KW-1185">Reference proteome</keyword>
<dbReference type="SUPFAM" id="SSF46938">
    <property type="entry name" value="CRAL/TRIO N-terminal domain"/>
    <property type="match status" value="1"/>
</dbReference>
<feature type="domain" description="CRAL-TRIO" evidence="1">
    <location>
        <begin position="94"/>
        <end position="258"/>
    </location>
</feature>
<dbReference type="InterPro" id="IPR001251">
    <property type="entry name" value="CRAL-TRIO_dom"/>
</dbReference>
<dbReference type="PANTHER" id="PTHR10174:SF222">
    <property type="entry name" value="GH10083P-RELATED"/>
    <property type="match status" value="1"/>
</dbReference>
<dbReference type="GO" id="GO:1902936">
    <property type="term" value="F:phosphatidylinositol bisphosphate binding"/>
    <property type="evidence" value="ECO:0007669"/>
    <property type="project" value="TreeGrafter"/>
</dbReference>
<evidence type="ECO:0000259" key="1">
    <source>
        <dbReference type="PROSITE" id="PS50191"/>
    </source>
</evidence>
<dbReference type="Pfam" id="PF00650">
    <property type="entry name" value="CRAL_TRIO"/>
    <property type="match status" value="1"/>
</dbReference>
<name>A0AA38I216_9CUCU</name>
<organism evidence="2 3">
    <name type="scientific">Zophobas morio</name>
    <dbReference type="NCBI Taxonomy" id="2755281"/>
    <lineage>
        <taxon>Eukaryota</taxon>
        <taxon>Metazoa</taxon>
        <taxon>Ecdysozoa</taxon>
        <taxon>Arthropoda</taxon>
        <taxon>Hexapoda</taxon>
        <taxon>Insecta</taxon>
        <taxon>Pterygota</taxon>
        <taxon>Neoptera</taxon>
        <taxon>Endopterygota</taxon>
        <taxon>Coleoptera</taxon>
        <taxon>Polyphaga</taxon>
        <taxon>Cucujiformia</taxon>
        <taxon>Tenebrionidae</taxon>
        <taxon>Zophobas</taxon>
    </lineage>
</organism>
<dbReference type="Gene3D" id="3.40.525.10">
    <property type="entry name" value="CRAL-TRIO lipid binding domain"/>
    <property type="match status" value="1"/>
</dbReference>
<dbReference type="EMBL" id="JALNTZ010000007">
    <property type="protein sequence ID" value="KAJ3646781.1"/>
    <property type="molecule type" value="Genomic_DNA"/>
</dbReference>